<evidence type="ECO:0000313" key="4">
    <source>
        <dbReference type="Proteomes" id="UP001626549"/>
    </source>
</evidence>
<sequence length="169" mass="18353">MNEVAKLGAAIKTEPRLSVSEARQQLAGLLSGEYDLVANASNTSAFLNTLLPDINWLGFYFLKDDELVLGPFQGNPACVRIPVGRGVCGTCVASGETQRVDDVHAFPGHIACDVRSRSELVVPIRADGEVIAVLDIDSPSTDRFSEDDQSYVEALIDEFTLHQFGREGR</sequence>
<evidence type="ECO:0000313" key="3">
    <source>
        <dbReference type="EMBL" id="WOJ96845.1"/>
    </source>
</evidence>
<dbReference type="SUPFAM" id="SSF55781">
    <property type="entry name" value="GAF domain-like"/>
    <property type="match status" value="1"/>
</dbReference>
<evidence type="ECO:0000259" key="2">
    <source>
        <dbReference type="SMART" id="SM00065"/>
    </source>
</evidence>
<reference evidence="3 4" key="1">
    <citation type="submission" date="2023-10" db="EMBL/GenBank/DDBJ databases">
        <title>Two novel species belonging to the OM43/NOR5 clade.</title>
        <authorList>
            <person name="Park M."/>
        </authorList>
    </citation>
    <scope>NUCLEOTIDE SEQUENCE [LARGE SCALE GENOMIC DNA]</scope>
    <source>
        <strain evidence="3 4">IMCC45268</strain>
    </source>
</reference>
<name>A0ABZ0ICL7_9GAMM</name>
<dbReference type="Proteomes" id="UP001626549">
    <property type="component" value="Chromosome"/>
</dbReference>
<dbReference type="RefSeq" id="WP_407327537.1">
    <property type="nucleotide sequence ID" value="NZ_CP136865.1"/>
</dbReference>
<dbReference type="InterPro" id="IPR000614">
    <property type="entry name" value="FRMsr_CS"/>
</dbReference>
<dbReference type="PANTHER" id="PTHR21021:SF15">
    <property type="entry name" value="FREE METHIONINE-R-SULFOXIDE REDUCTASE"/>
    <property type="match status" value="1"/>
</dbReference>
<feature type="domain" description="GAF" evidence="2">
    <location>
        <begin position="35"/>
        <end position="169"/>
    </location>
</feature>
<accession>A0ABZ0ICL7</accession>
<dbReference type="EMBL" id="CP136865">
    <property type="protein sequence ID" value="WOJ96845.1"/>
    <property type="molecule type" value="Genomic_DNA"/>
</dbReference>
<dbReference type="PANTHER" id="PTHR21021">
    <property type="entry name" value="GAF/PUTATIVE CYTOSKELETAL PROTEIN"/>
    <property type="match status" value="1"/>
</dbReference>
<keyword evidence="4" id="KW-1185">Reference proteome</keyword>
<dbReference type="SMART" id="SM00065">
    <property type="entry name" value="GAF"/>
    <property type="match status" value="1"/>
</dbReference>
<comment type="similarity">
    <text evidence="1">Belongs to the free Met sulfoxide reductase family.</text>
</comment>
<dbReference type="Pfam" id="PF13185">
    <property type="entry name" value="GAF_2"/>
    <property type="match status" value="1"/>
</dbReference>
<organism evidence="3 4">
    <name type="scientific">Congregibacter brevis</name>
    <dbReference type="NCBI Taxonomy" id="3081201"/>
    <lineage>
        <taxon>Bacteria</taxon>
        <taxon>Pseudomonadati</taxon>
        <taxon>Pseudomonadota</taxon>
        <taxon>Gammaproteobacteria</taxon>
        <taxon>Cellvibrionales</taxon>
        <taxon>Halieaceae</taxon>
        <taxon>Congregibacter</taxon>
    </lineage>
</organism>
<dbReference type="PROSITE" id="PS01320">
    <property type="entry name" value="UPF0067"/>
    <property type="match status" value="1"/>
</dbReference>
<evidence type="ECO:0000256" key="1">
    <source>
        <dbReference type="ARBA" id="ARBA00038454"/>
    </source>
</evidence>
<dbReference type="InterPro" id="IPR003018">
    <property type="entry name" value="GAF"/>
</dbReference>
<dbReference type="InterPro" id="IPR051330">
    <property type="entry name" value="Phosphatase_reg/MetRdx"/>
</dbReference>
<dbReference type="InterPro" id="IPR029016">
    <property type="entry name" value="GAF-like_dom_sf"/>
</dbReference>
<gene>
    <name evidence="3" type="ORF">R0137_16605</name>
</gene>
<protein>
    <submittedName>
        <fullName evidence="3">GAF domain-containing protein</fullName>
    </submittedName>
</protein>
<proteinExistence type="inferred from homology"/>
<dbReference type="Gene3D" id="3.30.450.40">
    <property type="match status" value="1"/>
</dbReference>